<name>A0A927MTD2_9ACTN</name>
<evidence type="ECO:0000256" key="1">
    <source>
        <dbReference type="ARBA" id="ARBA00022603"/>
    </source>
</evidence>
<keyword evidence="2" id="KW-0808">Transferase</keyword>
<keyword evidence="1 4" id="KW-0489">Methyltransferase</keyword>
<dbReference type="EMBL" id="JADBEM010000001">
    <property type="protein sequence ID" value="MBE1605819.1"/>
    <property type="molecule type" value="Genomic_DNA"/>
</dbReference>
<proteinExistence type="predicted"/>
<evidence type="ECO:0000313" key="5">
    <source>
        <dbReference type="Proteomes" id="UP000638648"/>
    </source>
</evidence>
<feature type="domain" description="Methyltransferase" evidence="3">
    <location>
        <begin position="43"/>
        <end position="135"/>
    </location>
</feature>
<dbReference type="InterPro" id="IPR041698">
    <property type="entry name" value="Methyltransf_25"/>
</dbReference>
<accession>A0A927MTD2</accession>
<evidence type="ECO:0000259" key="3">
    <source>
        <dbReference type="Pfam" id="PF13649"/>
    </source>
</evidence>
<dbReference type="InterPro" id="IPR029063">
    <property type="entry name" value="SAM-dependent_MTases_sf"/>
</dbReference>
<dbReference type="CDD" id="cd02440">
    <property type="entry name" value="AdoMet_MTases"/>
    <property type="match status" value="1"/>
</dbReference>
<dbReference type="GO" id="GO:0008168">
    <property type="term" value="F:methyltransferase activity"/>
    <property type="evidence" value="ECO:0007669"/>
    <property type="project" value="UniProtKB-KW"/>
</dbReference>
<protein>
    <submittedName>
        <fullName evidence="4">SAM-dependent methyltransferase</fullName>
    </submittedName>
</protein>
<dbReference type="Pfam" id="PF13649">
    <property type="entry name" value="Methyltransf_25"/>
    <property type="match status" value="1"/>
</dbReference>
<dbReference type="InterPro" id="IPR051052">
    <property type="entry name" value="Diverse_substrate_MTase"/>
</dbReference>
<reference evidence="4" key="1">
    <citation type="submission" date="2020-10" db="EMBL/GenBank/DDBJ databases">
        <title>Sequencing the genomes of 1000 actinobacteria strains.</title>
        <authorList>
            <person name="Klenk H.-P."/>
        </authorList>
    </citation>
    <scope>NUCLEOTIDE SEQUENCE</scope>
    <source>
        <strain evidence="4">DSM 45354</strain>
    </source>
</reference>
<evidence type="ECO:0000256" key="2">
    <source>
        <dbReference type="ARBA" id="ARBA00022679"/>
    </source>
</evidence>
<dbReference type="AlphaFoldDB" id="A0A927MTD2"/>
<dbReference type="RefSeq" id="WP_192750053.1">
    <property type="nucleotide sequence ID" value="NZ_BAABJL010000206.1"/>
</dbReference>
<dbReference type="Proteomes" id="UP000638648">
    <property type="component" value="Unassembled WGS sequence"/>
</dbReference>
<gene>
    <name evidence="4" type="ORF">HEB94_002667</name>
</gene>
<dbReference type="Gene3D" id="3.40.50.150">
    <property type="entry name" value="Vaccinia Virus protein VP39"/>
    <property type="match status" value="1"/>
</dbReference>
<dbReference type="PANTHER" id="PTHR44942">
    <property type="entry name" value="METHYLTRANSF_11 DOMAIN-CONTAINING PROTEIN"/>
    <property type="match status" value="1"/>
</dbReference>
<dbReference type="PANTHER" id="PTHR44942:SF4">
    <property type="entry name" value="METHYLTRANSFERASE TYPE 11 DOMAIN-CONTAINING PROTEIN"/>
    <property type="match status" value="1"/>
</dbReference>
<keyword evidence="5" id="KW-1185">Reference proteome</keyword>
<evidence type="ECO:0000313" key="4">
    <source>
        <dbReference type="EMBL" id="MBE1605819.1"/>
    </source>
</evidence>
<dbReference type="SUPFAM" id="SSF53335">
    <property type="entry name" value="S-adenosyl-L-methionine-dependent methyltransferases"/>
    <property type="match status" value="1"/>
</dbReference>
<sequence length="275" mass="30219">MTYDPTIYLGAATHYRFGRPPYSPEFENFLARELSLDGTARLLDAGCGPGILTTRLAPLFAETVGLDPDADMLAEGRRAAEQLGLSDIRWVQARAEDLPDAAPGPYRLVTFGQSFHWTEEQQVAETVYDMLEPGGMLGLIVHTVDGRPRPAPAGTPIPHPEIRALVEKYLGSTRRAGQGTSQVRNHRFEDVLAHTRFGGSRSAFLPGVPDLLRTIDSVLAGYFSFSWAAPHLFGEHAEAFAEEMRALLASRSADGVFWDWPGDTEIVFARKPGRP</sequence>
<organism evidence="4 5">
    <name type="scientific">Actinopolymorpha pittospori</name>
    <dbReference type="NCBI Taxonomy" id="648752"/>
    <lineage>
        <taxon>Bacteria</taxon>
        <taxon>Bacillati</taxon>
        <taxon>Actinomycetota</taxon>
        <taxon>Actinomycetes</taxon>
        <taxon>Propionibacteriales</taxon>
        <taxon>Actinopolymorphaceae</taxon>
        <taxon>Actinopolymorpha</taxon>
    </lineage>
</organism>
<comment type="caution">
    <text evidence="4">The sequence shown here is derived from an EMBL/GenBank/DDBJ whole genome shotgun (WGS) entry which is preliminary data.</text>
</comment>
<dbReference type="GO" id="GO:0032259">
    <property type="term" value="P:methylation"/>
    <property type="evidence" value="ECO:0007669"/>
    <property type="project" value="UniProtKB-KW"/>
</dbReference>